<dbReference type="RefSeq" id="WP_189416930.1">
    <property type="nucleotide sequence ID" value="NZ_BMYZ01000001.1"/>
</dbReference>
<evidence type="ECO:0000256" key="1">
    <source>
        <dbReference type="SAM" id="Phobius"/>
    </source>
</evidence>
<comment type="caution">
    <text evidence="3">The sequence shown here is derived from an EMBL/GenBank/DDBJ whole genome shotgun (WGS) entry which is preliminary data.</text>
</comment>
<feature type="transmembrane region" description="Helical" evidence="1">
    <location>
        <begin position="69"/>
        <end position="86"/>
    </location>
</feature>
<feature type="signal peptide" evidence="2">
    <location>
        <begin position="1"/>
        <end position="22"/>
    </location>
</feature>
<sequence>MRNLSNILLLYLFLSYSGWAQASDQKPDKTLLRLCAVEIIATNFQSQDSIHSIAIQIKPSIYRFNLMEILAYQFLSLAFIVSLFHLNKNQ</sequence>
<keyword evidence="1" id="KW-1133">Transmembrane helix</keyword>
<dbReference type="Proteomes" id="UP000619761">
    <property type="component" value="Unassembled WGS sequence"/>
</dbReference>
<protein>
    <submittedName>
        <fullName evidence="3">Uncharacterized protein</fullName>
    </submittedName>
</protein>
<name>A0ABQ3AWS3_9GAMM</name>
<organism evidence="3 4">
    <name type="scientific">Cellvibrio zantedeschiae</name>
    <dbReference type="NCBI Taxonomy" id="1237077"/>
    <lineage>
        <taxon>Bacteria</taxon>
        <taxon>Pseudomonadati</taxon>
        <taxon>Pseudomonadota</taxon>
        <taxon>Gammaproteobacteria</taxon>
        <taxon>Cellvibrionales</taxon>
        <taxon>Cellvibrionaceae</taxon>
        <taxon>Cellvibrio</taxon>
    </lineage>
</organism>
<gene>
    <name evidence="3" type="ORF">GCM10011613_13370</name>
</gene>
<keyword evidence="1" id="KW-0472">Membrane</keyword>
<reference evidence="4" key="1">
    <citation type="journal article" date="2019" name="Int. J. Syst. Evol. Microbiol.">
        <title>The Global Catalogue of Microorganisms (GCM) 10K type strain sequencing project: providing services to taxonomists for standard genome sequencing and annotation.</title>
        <authorList>
            <consortium name="The Broad Institute Genomics Platform"/>
            <consortium name="The Broad Institute Genome Sequencing Center for Infectious Disease"/>
            <person name="Wu L."/>
            <person name="Ma J."/>
        </authorList>
    </citation>
    <scope>NUCLEOTIDE SEQUENCE [LARGE SCALE GENOMIC DNA]</scope>
    <source>
        <strain evidence="4">KCTC 32239</strain>
    </source>
</reference>
<evidence type="ECO:0000256" key="2">
    <source>
        <dbReference type="SAM" id="SignalP"/>
    </source>
</evidence>
<dbReference type="EMBL" id="BMYZ01000001">
    <property type="protein sequence ID" value="GGY70274.1"/>
    <property type="molecule type" value="Genomic_DNA"/>
</dbReference>
<evidence type="ECO:0000313" key="3">
    <source>
        <dbReference type="EMBL" id="GGY70274.1"/>
    </source>
</evidence>
<feature type="chain" id="PRO_5045983624" evidence="2">
    <location>
        <begin position="23"/>
        <end position="90"/>
    </location>
</feature>
<evidence type="ECO:0000313" key="4">
    <source>
        <dbReference type="Proteomes" id="UP000619761"/>
    </source>
</evidence>
<proteinExistence type="predicted"/>
<keyword evidence="1" id="KW-0812">Transmembrane</keyword>
<keyword evidence="2" id="KW-0732">Signal</keyword>
<keyword evidence="4" id="KW-1185">Reference proteome</keyword>
<accession>A0ABQ3AWS3</accession>